<accession>A0A0J1B1U6</accession>
<dbReference type="AlphaFoldDB" id="A0A0J1B1U6"/>
<gene>
    <name evidence="1" type="ORF">CC85DRAFT_118986</name>
</gene>
<organism evidence="1 2">
    <name type="scientific">Cutaneotrichosporon oleaginosum</name>
    <dbReference type="NCBI Taxonomy" id="879819"/>
    <lineage>
        <taxon>Eukaryota</taxon>
        <taxon>Fungi</taxon>
        <taxon>Dikarya</taxon>
        <taxon>Basidiomycota</taxon>
        <taxon>Agaricomycotina</taxon>
        <taxon>Tremellomycetes</taxon>
        <taxon>Trichosporonales</taxon>
        <taxon>Trichosporonaceae</taxon>
        <taxon>Cutaneotrichosporon</taxon>
    </lineage>
</organism>
<protein>
    <submittedName>
        <fullName evidence="1">Uncharacterized protein</fullName>
    </submittedName>
</protein>
<dbReference type="GeneID" id="28979975"/>
<proteinExistence type="predicted"/>
<sequence length="183" mass="19609">MSPPFSRAGQGILDQQPARTGVCCVTISCPVTYDQTSGPSSSVDCSGRRAHSPTAHRSFNTRSVCVSALASGPRAHASKPSPFFSSQLAPHLSISALIRVRFKAATALLSVYPHSQGRCDPLSYGPKQIRTEAFLDIPLPHPDCQVVACVGNERCLNMHDDARAHCVTPLTWRRGTAALVISE</sequence>
<keyword evidence="2" id="KW-1185">Reference proteome</keyword>
<evidence type="ECO:0000313" key="1">
    <source>
        <dbReference type="EMBL" id="KLT41589.1"/>
    </source>
</evidence>
<dbReference type="EMBL" id="KQ087216">
    <property type="protein sequence ID" value="KLT41589.1"/>
    <property type="molecule type" value="Genomic_DNA"/>
</dbReference>
<dbReference type="Proteomes" id="UP000053611">
    <property type="component" value="Unassembled WGS sequence"/>
</dbReference>
<dbReference type="RefSeq" id="XP_018278080.1">
    <property type="nucleotide sequence ID" value="XM_018419372.1"/>
</dbReference>
<name>A0A0J1B1U6_9TREE</name>
<evidence type="ECO:0000313" key="2">
    <source>
        <dbReference type="Proteomes" id="UP000053611"/>
    </source>
</evidence>
<reference evidence="1 2" key="1">
    <citation type="submission" date="2015-03" db="EMBL/GenBank/DDBJ databases">
        <title>Genomics and transcriptomics of the oil-accumulating basidiomycete yeast T. oleaginosus allow insights into substrate utilization and the diverse evolutionary trajectories of mating systems in fungi.</title>
        <authorList>
            <consortium name="DOE Joint Genome Institute"/>
            <person name="Kourist R."/>
            <person name="Kracht O."/>
            <person name="Bracharz F."/>
            <person name="Lipzen A."/>
            <person name="Nolan M."/>
            <person name="Ohm R."/>
            <person name="Grigoriev I."/>
            <person name="Sun S."/>
            <person name="Heitman J."/>
            <person name="Bruck T."/>
            <person name="Nowrousian M."/>
        </authorList>
    </citation>
    <scope>NUCLEOTIDE SEQUENCE [LARGE SCALE GENOMIC DNA]</scope>
    <source>
        <strain evidence="1 2">IBC0246</strain>
    </source>
</reference>